<protein>
    <submittedName>
        <fullName evidence="2">Alpha/beta hydrolase</fullName>
    </submittedName>
</protein>
<keyword evidence="2" id="KW-0378">Hydrolase</keyword>
<dbReference type="InterPro" id="IPR050266">
    <property type="entry name" value="AB_hydrolase_sf"/>
</dbReference>
<reference evidence="2 3" key="1">
    <citation type="journal article" date="2019" name="Int. J. Syst. Evol. Microbiol.">
        <title>The Global Catalogue of Microorganisms (GCM) 10K type strain sequencing project: providing services to taxonomists for standard genome sequencing and annotation.</title>
        <authorList>
            <consortium name="The Broad Institute Genomics Platform"/>
            <consortium name="The Broad Institute Genome Sequencing Center for Infectious Disease"/>
            <person name="Wu L."/>
            <person name="Ma J."/>
        </authorList>
    </citation>
    <scope>NUCLEOTIDE SEQUENCE [LARGE SCALE GENOMIC DNA]</scope>
    <source>
        <strain evidence="2 3">JCM 12398</strain>
    </source>
</reference>
<dbReference type="GO" id="GO:0016787">
    <property type="term" value="F:hydrolase activity"/>
    <property type="evidence" value="ECO:0007669"/>
    <property type="project" value="UniProtKB-KW"/>
</dbReference>
<sequence>MHLETSGPSDGRPLLLLHGGGVSGWMWQPTLERLRAPVRALVPDLPGHGRSASDDYRSHRETVDALVLLLEQHAPSGAVVAGFSLGAQLAVLLASERPDLVADVVVVSAQAKPLALAGPTVAMLGAAAPLARWPRFARLQAKELFVPESLLPAYLEDSSRISRATLVTSVGENLRFAPPAGWAVPRSPALVVAGARERALMRDSARILQAARPGSELRILEGVGHGLPLQRPALMAVMLDERLRAPAAG</sequence>
<proteinExistence type="predicted"/>
<dbReference type="InterPro" id="IPR000073">
    <property type="entry name" value="AB_hydrolase_1"/>
</dbReference>
<dbReference type="PRINTS" id="PR00111">
    <property type="entry name" value="ABHYDROLASE"/>
</dbReference>
<dbReference type="Gene3D" id="3.40.50.1820">
    <property type="entry name" value="alpha/beta hydrolase"/>
    <property type="match status" value="1"/>
</dbReference>
<dbReference type="PANTHER" id="PTHR43798">
    <property type="entry name" value="MONOACYLGLYCEROL LIPASE"/>
    <property type="match status" value="1"/>
</dbReference>
<name>A0ABN1YMD8_9MICO</name>
<dbReference type="Pfam" id="PF12697">
    <property type="entry name" value="Abhydrolase_6"/>
    <property type="match status" value="1"/>
</dbReference>
<dbReference type="InterPro" id="IPR029058">
    <property type="entry name" value="AB_hydrolase_fold"/>
</dbReference>
<comment type="caution">
    <text evidence="2">The sequence shown here is derived from an EMBL/GenBank/DDBJ whole genome shotgun (WGS) entry which is preliminary data.</text>
</comment>
<dbReference type="Proteomes" id="UP001501266">
    <property type="component" value="Unassembled WGS sequence"/>
</dbReference>
<dbReference type="EMBL" id="BAAAKK010000001">
    <property type="protein sequence ID" value="GAA1417966.1"/>
    <property type="molecule type" value="Genomic_DNA"/>
</dbReference>
<feature type="domain" description="AB hydrolase-1" evidence="1">
    <location>
        <begin position="14"/>
        <end position="236"/>
    </location>
</feature>
<gene>
    <name evidence="2" type="ORF">GCM10009640_02970</name>
</gene>
<dbReference type="RefSeq" id="WP_343916619.1">
    <property type="nucleotide sequence ID" value="NZ_BAAAKK010000001.1"/>
</dbReference>
<organism evidence="2 3">
    <name type="scientific">Agrococcus citreus</name>
    <dbReference type="NCBI Taxonomy" id="84643"/>
    <lineage>
        <taxon>Bacteria</taxon>
        <taxon>Bacillati</taxon>
        <taxon>Actinomycetota</taxon>
        <taxon>Actinomycetes</taxon>
        <taxon>Micrococcales</taxon>
        <taxon>Microbacteriaceae</taxon>
        <taxon>Agrococcus</taxon>
    </lineage>
</organism>
<evidence type="ECO:0000313" key="2">
    <source>
        <dbReference type="EMBL" id="GAA1417966.1"/>
    </source>
</evidence>
<dbReference type="SUPFAM" id="SSF53474">
    <property type="entry name" value="alpha/beta-Hydrolases"/>
    <property type="match status" value="1"/>
</dbReference>
<evidence type="ECO:0000259" key="1">
    <source>
        <dbReference type="Pfam" id="PF12697"/>
    </source>
</evidence>
<keyword evidence="3" id="KW-1185">Reference proteome</keyword>
<accession>A0ABN1YMD8</accession>
<evidence type="ECO:0000313" key="3">
    <source>
        <dbReference type="Proteomes" id="UP001501266"/>
    </source>
</evidence>